<evidence type="ECO:0000256" key="2">
    <source>
        <dbReference type="ARBA" id="ARBA00022741"/>
    </source>
</evidence>
<dbReference type="RefSeq" id="WP_146108806.1">
    <property type="nucleotide sequence ID" value="NZ_JAFLKP010000285.1"/>
</dbReference>
<dbReference type="Gene3D" id="1.10.510.10">
    <property type="entry name" value="Transferase(Phosphotransferase) domain 1"/>
    <property type="match status" value="1"/>
</dbReference>
<evidence type="ECO:0000313" key="7">
    <source>
        <dbReference type="Proteomes" id="UP000239936"/>
    </source>
</evidence>
<dbReference type="PROSITE" id="PS50011">
    <property type="entry name" value="PROTEIN_KINASE_DOM"/>
    <property type="match status" value="1"/>
</dbReference>
<proteinExistence type="predicted"/>
<keyword evidence="3" id="KW-0418">Kinase</keyword>
<sequence length="633" mass="69622">MDDSIHPLIPGTRVHEFVIRNVLGRGGAGIVYAADHEILRETFAIKEFLPNHLAHRVVGNRVAALPGKADVYDKLRNKFLEEGQTLMQLAHPYSHPNLVQVTDAFRENDTVYLCMRFERGQPLDEILQVRGTLSEPELKTWLMPLLDGLAHAHACGVWHRDIKPSNIFIREDGSPLLIDFGAAHRERPDSAVSVIAQYTPSFAASEQMCGGVQGPWTDIYAMAATCFAVMSGFPPPQHLEPGWQTQYRHYSQSFLLALEAGLQFNPKLRPQSVAEWLQQFNAAPSANAATVVTVAETIHDLPTVFEMANAPASSAAAPAPSSSIATVVEPPFTAGAASSAAPSQSRRKLALIGGSLALGLTALGGFATYQWLKFNALTATAFSLAPEAPAPVSPLPTPAPAIPSLSFTEQLQQQLQQLDCAQITLKQNAEQHIQLTGYLRDQAQLTTLITQLNARYPQLVIETQALTFAAPFCDLITNVKQLNAEATADFTLPTITFNRPERIYHEQDYLVLTVNTGDVGGYLYVDFVDGNQEAVHLFPTVAMPESFVAPNTQLIIGARNKAECRRQPDACFMVSRPHGNNLIIATWSETPLFSRWRTPQAEPMDVYWPVFAAAMRNHQAPHRVNQYFFTTAP</sequence>
<dbReference type="OrthoDB" id="9801841at2"/>
<evidence type="ECO:0000259" key="5">
    <source>
        <dbReference type="PROSITE" id="PS50011"/>
    </source>
</evidence>
<dbReference type="PANTHER" id="PTHR43289:SF6">
    <property type="entry name" value="SERINE_THREONINE-PROTEIN KINASE NEKL-3"/>
    <property type="match status" value="1"/>
</dbReference>
<comment type="caution">
    <text evidence="6">The sequence shown here is derived from an EMBL/GenBank/DDBJ whole genome shotgun (WGS) entry which is preliminary data.</text>
</comment>
<dbReference type="Gene3D" id="3.30.200.20">
    <property type="entry name" value="Phosphorylase Kinase, domain 1"/>
    <property type="match status" value="1"/>
</dbReference>
<dbReference type="GO" id="GO:0005524">
    <property type="term" value="F:ATP binding"/>
    <property type="evidence" value="ECO:0007669"/>
    <property type="project" value="UniProtKB-KW"/>
</dbReference>
<dbReference type="InterPro" id="IPR000719">
    <property type="entry name" value="Prot_kinase_dom"/>
</dbReference>
<evidence type="ECO:0000313" key="6">
    <source>
        <dbReference type="EMBL" id="PQJ95848.1"/>
    </source>
</evidence>
<dbReference type="SUPFAM" id="SSF56112">
    <property type="entry name" value="Protein kinase-like (PK-like)"/>
    <property type="match status" value="1"/>
</dbReference>
<evidence type="ECO:0000256" key="3">
    <source>
        <dbReference type="ARBA" id="ARBA00022777"/>
    </source>
</evidence>
<dbReference type="InterPro" id="IPR008271">
    <property type="entry name" value="Ser/Thr_kinase_AS"/>
</dbReference>
<keyword evidence="7" id="KW-1185">Reference proteome</keyword>
<feature type="domain" description="Protein kinase" evidence="5">
    <location>
        <begin position="17"/>
        <end position="281"/>
    </location>
</feature>
<evidence type="ECO:0000256" key="4">
    <source>
        <dbReference type="ARBA" id="ARBA00022840"/>
    </source>
</evidence>
<dbReference type="AlphaFoldDB" id="A0A2S7XQV4"/>
<dbReference type="PANTHER" id="PTHR43289">
    <property type="entry name" value="MITOGEN-ACTIVATED PROTEIN KINASE KINASE KINASE 20-RELATED"/>
    <property type="match status" value="1"/>
</dbReference>
<gene>
    <name evidence="6" type="ORF">CXB77_11730</name>
</gene>
<keyword evidence="1" id="KW-0808">Transferase</keyword>
<dbReference type="Proteomes" id="UP000239936">
    <property type="component" value="Unassembled WGS sequence"/>
</dbReference>
<organism evidence="6 7">
    <name type="scientific">Chromatium okenii</name>
    <dbReference type="NCBI Taxonomy" id="61644"/>
    <lineage>
        <taxon>Bacteria</taxon>
        <taxon>Pseudomonadati</taxon>
        <taxon>Pseudomonadota</taxon>
        <taxon>Gammaproteobacteria</taxon>
        <taxon>Chromatiales</taxon>
        <taxon>Chromatiaceae</taxon>
        <taxon>Chromatium</taxon>
    </lineage>
</organism>
<reference evidence="6 7" key="1">
    <citation type="submission" date="2018-01" db="EMBL/GenBank/DDBJ databases">
        <title>The complete genome sequence of Chromatium okenii LaCa, a purple sulfur bacterium with a turbulent life.</title>
        <authorList>
            <person name="Luedin S.M."/>
            <person name="Liechti N."/>
            <person name="Storelli N."/>
            <person name="Danza F."/>
            <person name="Wittwer M."/>
            <person name="Pothier J.F."/>
            <person name="Tonolla M.A."/>
        </authorList>
    </citation>
    <scope>NUCLEOTIDE SEQUENCE [LARGE SCALE GENOMIC DNA]</scope>
    <source>
        <strain evidence="6 7">LaCa</strain>
    </source>
</reference>
<dbReference type="EMBL" id="PPGH01000036">
    <property type="protein sequence ID" value="PQJ95848.1"/>
    <property type="molecule type" value="Genomic_DNA"/>
</dbReference>
<dbReference type="PROSITE" id="PS00108">
    <property type="entry name" value="PROTEIN_KINASE_ST"/>
    <property type="match status" value="1"/>
</dbReference>
<evidence type="ECO:0000256" key="1">
    <source>
        <dbReference type="ARBA" id="ARBA00022679"/>
    </source>
</evidence>
<name>A0A2S7XQV4_9GAMM</name>
<keyword evidence="2" id="KW-0547">Nucleotide-binding</keyword>
<dbReference type="GO" id="GO:0004674">
    <property type="term" value="F:protein serine/threonine kinase activity"/>
    <property type="evidence" value="ECO:0007669"/>
    <property type="project" value="TreeGrafter"/>
</dbReference>
<dbReference type="CDD" id="cd14014">
    <property type="entry name" value="STKc_PknB_like"/>
    <property type="match status" value="1"/>
</dbReference>
<protein>
    <recommendedName>
        <fullName evidence="5">Protein kinase domain-containing protein</fullName>
    </recommendedName>
</protein>
<keyword evidence="4" id="KW-0067">ATP-binding</keyword>
<dbReference type="Pfam" id="PF00069">
    <property type="entry name" value="Pkinase"/>
    <property type="match status" value="1"/>
</dbReference>
<dbReference type="SMART" id="SM00220">
    <property type="entry name" value="S_TKc"/>
    <property type="match status" value="1"/>
</dbReference>
<dbReference type="InterPro" id="IPR011009">
    <property type="entry name" value="Kinase-like_dom_sf"/>
</dbReference>
<accession>A0A2S7XQV4</accession>